<name>W1PNL4_AMBTC</name>
<evidence type="ECO:0000256" key="4">
    <source>
        <dbReference type="SAM" id="MobiDB-lite"/>
    </source>
</evidence>
<keyword evidence="2 3" id="KW-0539">Nucleus</keyword>
<protein>
    <recommendedName>
        <fullName evidence="3">AT-hook motif nuclear-localized protein</fullName>
    </recommendedName>
</protein>
<evidence type="ECO:0000313" key="7">
    <source>
        <dbReference type="Proteomes" id="UP000017836"/>
    </source>
</evidence>
<dbReference type="InterPro" id="IPR039605">
    <property type="entry name" value="AHL"/>
</dbReference>
<feature type="region of interest" description="Disordered" evidence="4">
    <location>
        <begin position="104"/>
        <end position="125"/>
    </location>
</feature>
<feature type="region of interest" description="Disordered" evidence="4">
    <location>
        <begin position="257"/>
        <end position="346"/>
    </location>
</feature>
<dbReference type="Gramene" id="ERN09306">
    <property type="protein sequence ID" value="ERN09306"/>
    <property type="gene ID" value="AMTR_s00149p00085280"/>
</dbReference>
<dbReference type="FunFam" id="3.30.1330.80:FF:000003">
    <property type="entry name" value="AT-hook motif nuclear-localized protein 1-like"/>
    <property type="match status" value="1"/>
</dbReference>
<comment type="subcellular location">
    <subcellularLocation>
        <location evidence="1 3">Nucleus</location>
    </subcellularLocation>
</comment>
<dbReference type="AlphaFoldDB" id="W1PNL4"/>
<evidence type="ECO:0000256" key="3">
    <source>
        <dbReference type="RuleBase" id="RU367031"/>
    </source>
</evidence>
<dbReference type="OrthoDB" id="1742671at2759"/>
<keyword evidence="3" id="KW-0238">DNA-binding</keyword>
<keyword evidence="3" id="KW-0805">Transcription regulation</keyword>
<reference evidence="7" key="1">
    <citation type="journal article" date="2013" name="Science">
        <title>The Amborella genome and the evolution of flowering plants.</title>
        <authorList>
            <consortium name="Amborella Genome Project"/>
        </authorList>
    </citation>
    <scope>NUCLEOTIDE SEQUENCE [LARGE SCALE GENOMIC DNA]</scope>
</reference>
<dbReference type="PROSITE" id="PS51742">
    <property type="entry name" value="PPC"/>
    <property type="match status" value="1"/>
</dbReference>
<evidence type="ECO:0000259" key="5">
    <source>
        <dbReference type="PROSITE" id="PS51742"/>
    </source>
</evidence>
<keyword evidence="7" id="KW-1185">Reference proteome</keyword>
<proteinExistence type="predicted"/>
<dbReference type="SUPFAM" id="SSF117856">
    <property type="entry name" value="AF0104/ALDC/Ptd012-like"/>
    <property type="match status" value="1"/>
</dbReference>
<dbReference type="GO" id="GO:0003680">
    <property type="term" value="F:minor groove of adenine-thymine-rich DNA binding"/>
    <property type="evidence" value="ECO:0007669"/>
    <property type="project" value="UniProtKB-UniRule"/>
</dbReference>
<dbReference type="Gene3D" id="3.30.1330.80">
    <property type="entry name" value="Hypothetical protein, similar to alpha- acetolactate decarboxylase, domain 2"/>
    <property type="match status" value="1"/>
</dbReference>
<feature type="compositionally biased region" description="Polar residues" evidence="4">
    <location>
        <begin position="302"/>
        <end position="346"/>
    </location>
</feature>
<dbReference type="CDD" id="cd11378">
    <property type="entry name" value="DUF296"/>
    <property type="match status" value="1"/>
</dbReference>
<dbReference type="PANTHER" id="PTHR31500:SF57">
    <property type="entry name" value="AT-HOOK MOTIF NUCLEAR-LOCALIZED PROTEIN 10"/>
    <property type="match status" value="1"/>
</dbReference>
<sequence length="346" mass="35565">MEGREPPNMMMGTETYGSSMQNSPMVATPQGGLVQNMRLPFNTVVSKQTEANAPLNYPNPSGAIVPHGASMSEPIKKKRGRPRKYGPDGSVSLALASPISSVPGYSTTPSYKRNRGRPAGAGGRKQQMAALGTAGVGFTPHIIAIMAGEDVASKIMSFSQQGPRAICILSANGAISNVTLRQAATSGGTVTYEGRFEIISLSGSYLLTERDGILSRTGGLSVSLAGPDGRVLGGGVAGLLVAATPVQVVVGSFIAEGKKPKPKPQIRDPLSASAFEPNQSSSPHSHGSGMSGDESSGGGASPVSTHQLHQSQPTVANNGHSVQNMPSSYSAVNWPSSQSARGTNPT</sequence>
<dbReference type="KEGG" id="atr:18437454"/>
<organism evidence="6 7">
    <name type="scientific">Amborella trichopoda</name>
    <dbReference type="NCBI Taxonomy" id="13333"/>
    <lineage>
        <taxon>Eukaryota</taxon>
        <taxon>Viridiplantae</taxon>
        <taxon>Streptophyta</taxon>
        <taxon>Embryophyta</taxon>
        <taxon>Tracheophyta</taxon>
        <taxon>Spermatophyta</taxon>
        <taxon>Magnoliopsida</taxon>
        <taxon>Amborellales</taxon>
        <taxon>Amborellaceae</taxon>
        <taxon>Amborella</taxon>
    </lineage>
</organism>
<feature type="domain" description="PPC" evidence="5">
    <location>
        <begin position="134"/>
        <end position="274"/>
    </location>
</feature>
<comment type="domain">
    <text evidence="3">The PPC domain mediates interactions between AHL proteins.</text>
</comment>
<evidence type="ECO:0000313" key="6">
    <source>
        <dbReference type="EMBL" id="ERN09306.1"/>
    </source>
</evidence>
<feature type="region of interest" description="Disordered" evidence="4">
    <location>
        <begin position="55"/>
        <end position="92"/>
    </location>
</feature>
<evidence type="ECO:0000256" key="2">
    <source>
        <dbReference type="ARBA" id="ARBA00023242"/>
    </source>
</evidence>
<accession>W1PNL4</accession>
<dbReference type="OMA" id="HVSMQNL"/>
<evidence type="ECO:0000256" key="1">
    <source>
        <dbReference type="ARBA" id="ARBA00004123"/>
    </source>
</evidence>
<dbReference type="EMBL" id="KI393016">
    <property type="protein sequence ID" value="ERN09306.1"/>
    <property type="molecule type" value="Genomic_DNA"/>
</dbReference>
<gene>
    <name evidence="6" type="ORF">AMTR_s00149p00085280</name>
</gene>
<dbReference type="Proteomes" id="UP000017836">
    <property type="component" value="Unassembled WGS sequence"/>
</dbReference>
<keyword evidence="3" id="KW-0804">Transcription</keyword>
<dbReference type="Pfam" id="PF03479">
    <property type="entry name" value="PCC"/>
    <property type="match status" value="1"/>
</dbReference>
<dbReference type="eggNOG" id="ENOG502R1P2">
    <property type="taxonomic scope" value="Eukaryota"/>
</dbReference>
<dbReference type="HOGENOM" id="CLU_039808_7_2_1"/>
<comment type="function">
    <text evidence="3">Transcription factor that specifically binds AT-rich DNA sequences related to the nuclear matrix attachment regions (MARs).</text>
</comment>
<dbReference type="InterPro" id="IPR005175">
    <property type="entry name" value="PPC_dom"/>
</dbReference>
<feature type="compositionally biased region" description="Low complexity" evidence="4">
    <location>
        <begin position="280"/>
        <end position="294"/>
    </location>
</feature>
<dbReference type="PANTHER" id="PTHR31500">
    <property type="entry name" value="AT-HOOK MOTIF NUCLEAR-LOCALIZED PROTEIN 9"/>
    <property type="match status" value="1"/>
</dbReference>
<dbReference type="GO" id="GO:0005634">
    <property type="term" value="C:nucleus"/>
    <property type="evidence" value="ECO:0007669"/>
    <property type="project" value="UniProtKB-SubCell"/>
</dbReference>